<comment type="caution">
    <text evidence="1">The sequence shown here is derived from an EMBL/GenBank/DDBJ whole genome shotgun (WGS) entry which is preliminary data.</text>
</comment>
<organism evidence="1 2">
    <name type="scientific">Candidatus Regiella insecticola 5.15</name>
    <dbReference type="NCBI Taxonomy" id="1005043"/>
    <lineage>
        <taxon>Bacteria</taxon>
        <taxon>Pseudomonadati</taxon>
        <taxon>Pseudomonadota</taxon>
        <taxon>Gammaproteobacteria</taxon>
        <taxon>Enterobacterales</taxon>
        <taxon>Enterobacteriaceae</taxon>
        <taxon>aphid secondary symbionts</taxon>
        <taxon>Candidatus Regiella</taxon>
    </lineage>
</organism>
<feature type="non-terminal residue" evidence="1">
    <location>
        <position position="1"/>
    </location>
</feature>
<reference evidence="1 2" key="1">
    <citation type="journal article" date="2012" name="Genome Res.">
        <title>Genomic basis of endosymbiont-conferred protection against an insect parasitoid.</title>
        <authorList>
            <person name="Hansen A.K."/>
            <person name="Vorburger C."/>
            <person name="Moran N.A."/>
        </authorList>
    </citation>
    <scope>NUCLEOTIDE SEQUENCE [LARGE SCALE GENOMIC DNA]</scope>
    <source>
        <strain evidence="2">R5.15</strain>
    </source>
</reference>
<sequence>NLIADLNAPLYYPIAIYLLQIINIYEENRRSYPQ</sequence>
<evidence type="ECO:0000313" key="1">
    <source>
        <dbReference type="EMBL" id="EGY28265.1"/>
    </source>
</evidence>
<proteinExistence type="predicted"/>
<gene>
    <name evidence="1" type="ORF">Rin_00017900</name>
</gene>
<dbReference type="Proteomes" id="UP000004116">
    <property type="component" value="Unassembled WGS sequence"/>
</dbReference>
<protein>
    <submittedName>
        <fullName evidence="1">Uncharacterized protein</fullName>
    </submittedName>
</protein>
<evidence type="ECO:0000313" key="2">
    <source>
        <dbReference type="Proteomes" id="UP000004116"/>
    </source>
</evidence>
<keyword evidence="2" id="KW-1185">Reference proteome</keyword>
<accession>G2H155</accession>
<dbReference type="EMBL" id="AGCA01000425">
    <property type="protein sequence ID" value="EGY28265.1"/>
    <property type="molecule type" value="Genomic_DNA"/>
</dbReference>
<name>G2H155_9ENTR</name>
<dbReference type="AlphaFoldDB" id="G2H155"/>